<name>A0A4S2KRS3_9HYME</name>
<evidence type="ECO:0000313" key="2">
    <source>
        <dbReference type="Proteomes" id="UP000310200"/>
    </source>
</evidence>
<organism evidence="1 2">
    <name type="scientific">Temnothorax longispinosus</name>
    <dbReference type="NCBI Taxonomy" id="300112"/>
    <lineage>
        <taxon>Eukaryota</taxon>
        <taxon>Metazoa</taxon>
        <taxon>Ecdysozoa</taxon>
        <taxon>Arthropoda</taxon>
        <taxon>Hexapoda</taxon>
        <taxon>Insecta</taxon>
        <taxon>Pterygota</taxon>
        <taxon>Neoptera</taxon>
        <taxon>Endopterygota</taxon>
        <taxon>Hymenoptera</taxon>
        <taxon>Apocrita</taxon>
        <taxon>Aculeata</taxon>
        <taxon>Formicoidea</taxon>
        <taxon>Formicidae</taxon>
        <taxon>Myrmicinae</taxon>
        <taxon>Temnothorax</taxon>
    </lineage>
</organism>
<gene>
    <name evidence="1" type="ORF">DBV15_10513</name>
</gene>
<keyword evidence="2" id="KW-1185">Reference proteome</keyword>
<proteinExistence type="predicted"/>
<dbReference type="Proteomes" id="UP000310200">
    <property type="component" value="Unassembled WGS sequence"/>
</dbReference>
<comment type="caution">
    <text evidence="1">The sequence shown here is derived from an EMBL/GenBank/DDBJ whole genome shotgun (WGS) entry which is preliminary data.</text>
</comment>
<dbReference type="EMBL" id="QBLH01001231">
    <property type="protein sequence ID" value="TGZ52585.1"/>
    <property type="molecule type" value="Genomic_DNA"/>
</dbReference>
<reference evidence="1 2" key="1">
    <citation type="journal article" date="2019" name="Philos. Trans. R. Soc. Lond., B, Biol. Sci.">
        <title>Ant behaviour and brain gene expression of defending hosts depend on the ecological success of the intruding social parasite.</title>
        <authorList>
            <person name="Kaur R."/>
            <person name="Stoldt M."/>
            <person name="Jongepier E."/>
            <person name="Feldmeyer B."/>
            <person name="Menzel F."/>
            <person name="Bornberg-Bauer E."/>
            <person name="Foitzik S."/>
        </authorList>
    </citation>
    <scope>NUCLEOTIDE SEQUENCE [LARGE SCALE GENOMIC DNA]</scope>
    <source>
        <tissue evidence="1">Whole body</tissue>
    </source>
</reference>
<protein>
    <submittedName>
        <fullName evidence="1">Uncharacterized protein</fullName>
    </submittedName>
</protein>
<sequence>MGNRKPARPYSRNARAVEYKSQKIVPKHRLNKTITRNESAIMYHVQFTLMHLPILPGSGRQHLHNCGCDISIKSRYAEGEGERERDRETLLAIRSRRYMTVASVRCNLQFATSAKSLEVSCLLVTVCAHGGLGLRYTEFVFTVSYAIIICTIEFLVCVPSITNGLNSIGSWNGPLHNAVVDLSLTKDPDSTVFYVIRHTYVQYICAFNSRLTGRRNIGRPWSVSTNFLQMSRGIVDLNVTQHAYLGRVKKIDRGAANLPGSNFRKSATGERKSLMLGRSEKVASKSDVSCKDTKVTSEAICEALQGLDYSTTAKRAIWRTEFLLIKKVTSQCVIHNRFLFLLRDFRRFISGQTRRNHGDLIACFLFLAIALFKFLRLLPYNRMPKPRLFYANDEDAECIILPKRPSSPVRHILPGKFDLHAKTEELLKRRGIAKAGRYLWEFKDRISQSVKQIWDAGVDLDLVICMLVLQALCENVILTMADTDTGIDVHTFVNMAVSWTLVDLQILDPTMDEQERAMFAEMEFDIDRRPTSREMVVFSKLRRALFEVHRPKFDPHVSMHLHRSLPWSLVSPAHQTGVVKFYPNVRERIGEMVPDSSQYVKSVYVPDVTCFHFREMLEQAYMA</sequence>
<evidence type="ECO:0000313" key="1">
    <source>
        <dbReference type="EMBL" id="TGZ52585.1"/>
    </source>
</evidence>
<accession>A0A4S2KRS3</accession>
<dbReference type="AlphaFoldDB" id="A0A4S2KRS3"/>